<evidence type="ECO:0000313" key="1">
    <source>
        <dbReference type="EMBL" id="GGW95543.1"/>
    </source>
</evidence>
<accession>A0A918JQD0</accession>
<evidence type="ECO:0000313" key="2">
    <source>
        <dbReference type="Proteomes" id="UP000631300"/>
    </source>
</evidence>
<dbReference type="Proteomes" id="UP000631300">
    <property type="component" value="Unassembled WGS sequence"/>
</dbReference>
<dbReference type="RefSeq" id="WP_189408164.1">
    <property type="nucleotide sequence ID" value="NZ_BMXP01000012.1"/>
</dbReference>
<dbReference type="EMBL" id="BMXP01000012">
    <property type="protein sequence ID" value="GGW95543.1"/>
    <property type="molecule type" value="Genomic_DNA"/>
</dbReference>
<organism evidence="1 2">
    <name type="scientific">Alteromonas halophila</name>
    <dbReference type="NCBI Taxonomy" id="516698"/>
    <lineage>
        <taxon>Bacteria</taxon>
        <taxon>Pseudomonadati</taxon>
        <taxon>Pseudomonadota</taxon>
        <taxon>Gammaproteobacteria</taxon>
        <taxon>Alteromonadales</taxon>
        <taxon>Alteromonadaceae</taxon>
        <taxon>Alteromonas/Salinimonas group</taxon>
        <taxon>Alteromonas</taxon>
    </lineage>
</organism>
<gene>
    <name evidence="1" type="ORF">GCM10007391_32110</name>
</gene>
<reference evidence="1" key="2">
    <citation type="submission" date="2020-09" db="EMBL/GenBank/DDBJ databases">
        <authorList>
            <person name="Sun Q."/>
            <person name="Kim S."/>
        </authorList>
    </citation>
    <scope>NUCLEOTIDE SEQUENCE</scope>
    <source>
        <strain evidence="1">KCTC 22164</strain>
    </source>
</reference>
<sequence>MTTGIKSIDKLIASYGLTTHAGKDAFQSVIRLRGGDAKARTLKLPWCMYQKVMQKPVSSALTYYQYFLPHRQHRLASFLVDEKGNIVEQVYYLRDGRGVKACKKLQVMLQTMCKAQLLAA</sequence>
<keyword evidence="2" id="KW-1185">Reference proteome</keyword>
<name>A0A918JQD0_9ALTE</name>
<proteinExistence type="predicted"/>
<comment type="caution">
    <text evidence="1">The sequence shown here is derived from an EMBL/GenBank/DDBJ whole genome shotgun (WGS) entry which is preliminary data.</text>
</comment>
<reference evidence="1" key="1">
    <citation type="journal article" date="2014" name="Int. J. Syst. Evol. Microbiol.">
        <title>Complete genome sequence of Corynebacterium casei LMG S-19264T (=DSM 44701T), isolated from a smear-ripened cheese.</title>
        <authorList>
            <consortium name="US DOE Joint Genome Institute (JGI-PGF)"/>
            <person name="Walter F."/>
            <person name="Albersmeier A."/>
            <person name="Kalinowski J."/>
            <person name="Ruckert C."/>
        </authorList>
    </citation>
    <scope>NUCLEOTIDE SEQUENCE</scope>
    <source>
        <strain evidence="1">KCTC 22164</strain>
    </source>
</reference>
<protein>
    <submittedName>
        <fullName evidence="1">Uncharacterized protein</fullName>
    </submittedName>
</protein>
<dbReference type="AlphaFoldDB" id="A0A918JQD0"/>